<evidence type="ECO:0000256" key="1">
    <source>
        <dbReference type="SAM" id="Phobius"/>
    </source>
</evidence>
<keyword evidence="1" id="KW-0472">Membrane</keyword>
<evidence type="ECO:0000313" key="3">
    <source>
        <dbReference type="Proteomes" id="UP000185766"/>
    </source>
</evidence>
<protein>
    <recommendedName>
        <fullName evidence="4">DUF4345 domain-containing protein</fullName>
    </recommendedName>
</protein>
<evidence type="ECO:0008006" key="4">
    <source>
        <dbReference type="Google" id="ProtNLM"/>
    </source>
</evidence>
<proteinExistence type="predicted"/>
<reference evidence="2 3" key="1">
    <citation type="submission" date="2016-10" db="EMBL/GenBank/DDBJ databases">
        <authorList>
            <person name="de Groot N.N."/>
        </authorList>
    </citation>
    <scope>NUCLEOTIDE SEQUENCE [LARGE SCALE GENOMIC DNA]</scope>
    <source>
        <strain evidence="2 3">JCM 19513</strain>
    </source>
</reference>
<dbReference type="Pfam" id="PF14248">
    <property type="entry name" value="DUF4345"/>
    <property type="match status" value="1"/>
</dbReference>
<dbReference type="EMBL" id="FOAS01000017">
    <property type="protein sequence ID" value="SEL66718.1"/>
    <property type="molecule type" value="Genomic_DNA"/>
</dbReference>
<keyword evidence="3" id="KW-1185">Reference proteome</keyword>
<keyword evidence="1" id="KW-0812">Transmembrane</keyword>
<sequence>MRLKQAFLLLQALALLGFGLAYLIMPLEMAKLSGMGLLTTAALTDVRAYYGGLEIGLALYLLLSLKTEADRFNALRLLGIAYFAMFGARLAGIFIDGGEQQFNYIALGLEGVSLVLAVFLLGRRG</sequence>
<feature type="transmembrane region" description="Helical" evidence="1">
    <location>
        <begin position="47"/>
        <end position="65"/>
    </location>
</feature>
<evidence type="ECO:0000313" key="2">
    <source>
        <dbReference type="EMBL" id="SEL66718.1"/>
    </source>
</evidence>
<dbReference type="AlphaFoldDB" id="A0A1H7S2Y8"/>
<dbReference type="Proteomes" id="UP000185766">
    <property type="component" value="Unassembled WGS sequence"/>
</dbReference>
<accession>A0A1H7S2Y8</accession>
<organism evidence="2 3">
    <name type="scientific">Atopomonas hussainii</name>
    <dbReference type="NCBI Taxonomy" id="1429083"/>
    <lineage>
        <taxon>Bacteria</taxon>
        <taxon>Pseudomonadati</taxon>
        <taxon>Pseudomonadota</taxon>
        <taxon>Gammaproteobacteria</taxon>
        <taxon>Pseudomonadales</taxon>
        <taxon>Pseudomonadaceae</taxon>
        <taxon>Atopomonas</taxon>
    </lineage>
</organism>
<dbReference type="InterPro" id="IPR025597">
    <property type="entry name" value="DUF4345"/>
</dbReference>
<feature type="transmembrane region" description="Helical" evidence="1">
    <location>
        <begin position="77"/>
        <end position="95"/>
    </location>
</feature>
<name>A0A1H7S2Y8_9GAMM</name>
<gene>
    <name evidence="2" type="ORF">SAMN05216214_1172</name>
</gene>
<feature type="transmembrane region" description="Helical" evidence="1">
    <location>
        <begin position="101"/>
        <end position="122"/>
    </location>
</feature>
<keyword evidence="1" id="KW-1133">Transmembrane helix</keyword>
<dbReference type="RefSeq" id="WP_071872762.1">
    <property type="nucleotide sequence ID" value="NZ_FOAS01000017.1"/>
</dbReference>